<sequence>MNLNVNSVDSLVTEIQGLSGSSQDVAHLNNLLKQSEDTIRSQAATFASCLTLLDPSVHSLGYLYILEACTAGPVPEAQANELILPVVRFIDVCNVEQIRLASDKFISVCKRLHELVMILNAPMRAVGPLLTAILKIQPSPEHLTPLHPDFLQVCLLAKCYKIGYSILEDDICEVDQPRDFFLYCYYGGMICTGQKRYAKALELFHNVVTAPMSTMNAIAVEAYKKYILVSLIHLRQFSANFPKYTSSVAQRNLKNFSQPYVELAISYSTGNISELKAYVQANQERFENGNNLGLVKQVVSSMYKRNIQKLTQTYLTLSLQDIANTANINTPKEAEMHVLEMIEDGEIYATINQKDGMVRFLEDPEQYKTCEMIEHIDSSIQRIMKLSKKLTTTDESLSCDPLYLSKVGRERQRFDFDDFDNVPQKFNL</sequence>
<evidence type="ECO:0000313" key="1">
    <source>
        <dbReference type="EMBL" id="KAI3793891.1"/>
    </source>
</evidence>
<dbReference type="EMBL" id="CM042029">
    <property type="protein sequence ID" value="KAI3793891.1"/>
    <property type="molecule type" value="Genomic_DNA"/>
</dbReference>
<evidence type="ECO:0000313" key="2">
    <source>
        <dbReference type="Proteomes" id="UP001056120"/>
    </source>
</evidence>
<keyword evidence="2" id="KW-1185">Reference proteome</keyword>
<gene>
    <name evidence="1" type="ORF">L1987_36514</name>
</gene>
<name>A0ACB9HF01_9ASTR</name>
<proteinExistence type="predicted"/>
<comment type="caution">
    <text evidence="1">The sequence shown here is derived from an EMBL/GenBank/DDBJ whole genome shotgun (WGS) entry which is preliminary data.</text>
</comment>
<organism evidence="1 2">
    <name type="scientific">Smallanthus sonchifolius</name>
    <dbReference type="NCBI Taxonomy" id="185202"/>
    <lineage>
        <taxon>Eukaryota</taxon>
        <taxon>Viridiplantae</taxon>
        <taxon>Streptophyta</taxon>
        <taxon>Embryophyta</taxon>
        <taxon>Tracheophyta</taxon>
        <taxon>Spermatophyta</taxon>
        <taxon>Magnoliopsida</taxon>
        <taxon>eudicotyledons</taxon>
        <taxon>Gunneridae</taxon>
        <taxon>Pentapetalae</taxon>
        <taxon>asterids</taxon>
        <taxon>campanulids</taxon>
        <taxon>Asterales</taxon>
        <taxon>Asteraceae</taxon>
        <taxon>Asteroideae</taxon>
        <taxon>Heliantheae alliance</taxon>
        <taxon>Millerieae</taxon>
        <taxon>Smallanthus</taxon>
    </lineage>
</organism>
<accession>A0ACB9HF01</accession>
<reference evidence="1 2" key="2">
    <citation type="journal article" date="2022" name="Mol. Ecol. Resour.">
        <title>The genomes of chicory, endive, great burdock and yacon provide insights into Asteraceae paleo-polyploidization history and plant inulin production.</title>
        <authorList>
            <person name="Fan W."/>
            <person name="Wang S."/>
            <person name="Wang H."/>
            <person name="Wang A."/>
            <person name="Jiang F."/>
            <person name="Liu H."/>
            <person name="Zhao H."/>
            <person name="Xu D."/>
            <person name="Zhang Y."/>
        </authorList>
    </citation>
    <scope>NUCLEOTIDE SEQUENCE [LARGE SCALE GENOMIC DNA]</scope>
    <source>
        <strain evidence="2">cv. Yunnan</strain>
        <tissue evidence="1">Leaves</tissue>
    </source>
</reference>
<reference evidence="2" key="1">
    <citation type="journal article" date="2022" name="Mol. Ecol. Resour.">
        <title>The genomes of chicory, endive, great burdock and yacon provide insights into Asteraceae palaeo-polyploidization history and plant inulin production.</title>
        <authorList>
            <person name="Fan W."/>
            <person name="Wang S."/>
            <person name="Wang H."/>
            <person name="Wang A."/>
            <person name="Jiang F."/>
            <person name="Liu H."/>
            <person name="Zhao H."/>
            <person name="Xu D."/>
            <person name="Zhang Y."/>
        </authorList>
    </citation>
    <scope>NUCLEOTIDE SEQUENCE [LARGE SCALE GENOMIC DNA]</scope>
    <source>
        <strain evidence="2">cv. Yunnan</strain>
    </source>
</reference>
<protein>
    <submittedName>
        <fullName evidence="1">Uncharacterized protein</fullName>
    </submittedName>
</protein>
<dbReference type="Proteomes" id="UP001056120">
    <property type="component" value="Linkage Group LG12"/>
</dbReference>